<dbReference type="Proteomes" id="UP000321830">
    <property type="component" value="Unassembled WGS sequence"/>
</dbReference>
<dbReference type="SUPFAM" id="SSF53850">
    <property type="entry name" value="Periplasmic binding protein-like II"/>
    <property type="match status" value="1"/>
</dbReference>
<gene>
    <name evidence="1" type="ORF">EVI01_00870</name>
</gene>
<sequence length="142" mass="16325">MRVYTKEVDLDNTEDERGKITPAYGLTTPNIVTDTGKYKILTSAEEAPDTRFDDWVATETKEKMENIAKTPFPLLYLTVEENDKISAVATDLSTYIEQMEAKFITGVEPLSKWDEFVSTIESMGIKDYVKVYQTAYDRWKEN</sequence>
<dbReference type="EMBL" id="BJWF01000001">
    <property type="protein sequence ID" value="GEL90750.1"/>
    <property type="molecule type" value="Genomic_DNA"/>
</dbReference>
<name>A0A511IY96_9ENTE</name>
<dbReference type="Gene3D" id="3.40.190.10">
    <property type="entry name" value="Periplasmic binding protein-like II"/>
    <property type="match status" value="2"/>
</dbReference>
<evidence type="ECO:0008006" key="3">
    <source>
        <dbReference type="Google" id="ProtNLM"/>
    </source>
</evidence>
<reference evidence="1 2" key="1">
    <citation type="submission" date="2019-07" db="EMBL/GenBank/DDBJ databases">
        <title>Whole genome shotgun sequence of Enterococcus villorum NBRC 100699.</title>
        <authorList>
            <person name="Hosoyama A."/>
            <person name="Uohara A."/>
            <person name="Ohji S."/>
            <person name="Ichikawa N."/>
        </authorList>
    </citation>
    <scope>NUCLEOTIDE SEQUENCE [LARGE SCALE GENOMIC DNA]</scope>
    <source>
        <strain evidence="1 2">NBRC 100699</strain>
    </source>
</reference>
<evidence type="ECO:0000313" key="1">
    <source>
        <dbReference type="EMBL" id="GEL90750.1"/>
    </source>
</evidence>
<comment type="caution">
    <text evidence="1">The sequence shown here is derived from an EMBL/GenBank/DDBJ whole genome shotgun (WGS) entry which is preliminary data.</text>
</comment>
<proteinExistence type="predicted"/>
<accession>A0A511IY96</accession>
<protein>
    <recommendedName>
        <fullName evidence="3">ABC transporter substrate-binding protein</fullName>
    </recommendedName>
</protein>
<dbReference type="AlphaFoldDB" id="A0A511IY96"/>
<organism evidence="1 2">
    <name type="scientific">Enterococcus villorum</name>
    <dbReference type="NCBI Taxonomy" id="112904"/>
    <lineage>
        <taxon>Bacteria</taxon>
        <taxon>Bacillati</taxon>
        <taxon>Bacillota</taxon>
        <taxon>Bacilli</taxon>
        <taxon>Lactobacillales</taxon>
        <taxon>Enterococcaceae</taxon>
        <taxon>Enterococcus</taxon>
    </lineage>
</organism>
<evidence type="ECO:0000313" key="2">
    <source>
        <dbReference type="Proteomes" id="UP000321830"/>
    </source>
</evidence>